<dbReference type="PANTHER" id="PTHR30346">
    <property type="entry name" value="TRANSCRIPTIONAL DUAL REGULATOR HCAR-RELATED"/>
    <property type="match status" value="1"/>
</dbReference>
<dbReference type="Pfam" id="PF00126">
    <property type="entry name" value="HTH_1"/>
    <property type="match status" value="1"/>
</dbReference>
<dbReference type="Pfam" id="PF03466">
    <property type="entry name" value="LysR_substrate"/>
    <property type="match status" value="1"/>
</dbReference>
<keyword evidence="3" id="KW-0238">DNA-binding</keyword>
<evidence type="ECO:0000259" key="6">
    <source>
        <dbReference type="PROSITE" id="PS50931"/>
    </source>
</evidence>
<protein>
    <submittedName>
        <fullName evidence="7">LysR family transcriptional regulator</fullName>
    </submittedName>
</protein>
<keyword evidence="2" id="KW-0805">Transcription regulation</keyword>
<name>A0A8J7W8P0_9RHOB</name>
<accession>A0A8J7W8P0</accession>
<dbReference type="InterPro" id="IPR036390">
    <property type="entry name" value="WH_DNA-bd_sf"/>
</dbReference>
<dbReference type="RefSeq" id="WP_212534974.1">
    <property type="nucleotide sequence ID" value="NZ_JAGTUU010000001.1"/>
</dbReference>
<evidence type="ECO:0000256" key="3">
    <source>
        <dbReference type="ARBA" id="ARBA00023125"/>
    </source>
</evidence>
<dbReference type="PROSITE" id="PS50931">
    <property type="entry name" value="HTH_LYSR"/>
    <property type="match status" value="1"/>
</dbReference>
<dbReference type="GO" id="GO:0032993">
    <property type="term" value="C:protein-DNA complex"/>
    <property type="evidence" value="ECO:0007669"/>
    <property type="project" value="TreeGrafter"/>
</dbReference>
<dbReference type="GO" id="GO:0003700">
    <property type="term" value="F:DNA-binding transcription factor activity"/>
    <property type="evidence" value="ECO:0007669"/>
    <property type="project" value="InterPro"/>
</dbReference>
<feature type="domain" description="HTH lysR-type" evidence="6">
    <location>
        <begin position="3"/>
        <end position="60"/>
    </location>
</feature>
<dbReference type="FunFam" id="1.10.10.10:FF:000001">
    <property type="entry name" value="LysR family transcriptional regulator"/>
    <property type="match status" value="1"/>
</dbReference>
<dbReference type="SUPFAM" id="SSF46785">
    <property type="entry name" value="Winged helix' DNA-binding domain"/>
    <property type="match status" value="1"/>
</dbReference>
<keyword evidence="5" id="KW-0804">Transcription</keyword>
<reference evidence="7" key="1">
    <citation type="submission" date="2021-04" db="EMBL/GenBank/DDBJ databases">
        <authorList>
            <person name="Yoon J."/>
        </authorList>
    </citation>
    <scope>NUCLEOTIDE SEQUENCE</scope>
    <source>
        <strain evidence="7">KMU-90</strain>
    </source>
</reference>
<evidence type="ECO:0000256" key="5">
    <source>
        <dbReference type="ARBA" id="ARBA00023163"/>
    </source>
</evidence>
<evidence type="ECO:0000256" key="4">
    <source>
        <dbReference type="ARBA" id="ARBA00023159"/>
    </source>
</evidence>
<evidence type="ECO:0000313" key="8">
    <source>
        <dbReference type="Proteomes" id="UP000681356"/>
    </source>
</evidence>
<comment type="caution">
    <text evidence="7">The sequence shown here is derived from an EMBL/GenBank/DDBJ whole genome shotgun (WGS) entry which is preliminary data.</text>
</comment>
<dbReference type="InterPro" id="IPR000847">
    <property type="entry name" value="LysR_HTH_N"/>
</dbReference>
<dbReference type="InterPro" id="IPR036388">
    <property type="entry name" value="WH-like_DNA-bd_sf"/>
</dbReference>
<dbReference type="PRINTS" id="PR00039">
    <property type="entry name" value="HTHLYSR"/>
</dbReference>
<dbReference type="PANTHER" id="PTHR30346:SF26">
    <property type="entry name" value="HYDROGEN PEROXIDE-INDUCIBLE GENES ACTIVATOR"/>
    <property type="match status" value="1"/>
</dbReference>
<evidence type="ECO:0000313" key="7">
    <source>
        <dbReference type="EMBL" id="MBS0123010.1"/>
    </source>
</evidence>
<dbReference type="AlphaFoldDB" id="A0A8J7W8P0"/>
<gene>
    <name evidence="7" type="ORF">KB874_02595</name>
</gene>
<dbReference type="Gene3D" id="3.40.190.10">
    <property type="entry name" value="Periplasmic binding protein-like II"/>
    <property type="match status" value="2"/>
</dbReference>
<evidence type="ECO:0000256" key="1">
    <source>
        <dbReference type="ARBA" id="ARBA00009437"/>
    </source>
</evidence>
<dbReference type="Gene3D" id="1.10.10.10">
    <property type="entry name" value="Winged helix-like DNA-binding domain superfamily/Winged helix DNA-binding domain"/>
    <property type="match status" value="1"/>
</dbReference>
<keyword evidence="8" id="KW-1185">Reference proteome</keyword>
<dbReference type="InterPro" id="IPR005119">
    <property type="entry name" value="LysR_subst-bd"/>
</dbReference>
<keyword evidence="4" id="KW-0010">Activator</keyword>
<organism evidence="7 8">
    <name type="scientific">Thetidibacter halocola</name>
    <dbReference type="NCBI Taxonomy" id="2827239"/>
    <lineage>
        <taxon>Bacteria</taxon>
        <taxon>Pseudomonadati</taxon>
        <taxon>Pseudomonadota</taxon>
        <taxon>Alphaproteobacteria</taxon>
        <taxon>Rhodobacterales</taxon>
        <taxon>Roseobacteraceae</taxon>
        <taxon>Thetidibacter</taxon>
    </lineage>
</organism>
<dbReference type="CDD" id="cd08411">
    <property type="entry name" value="PBP2_OxyR"/>
    <property type="match status" value="1"/>
</dbReference>
<dbReference type="EMBL" id="JAGTUU010000001">
    <property type="protein sequence ID" value="MBS0123010.1"/>
    <property type="molecule type" value="Genomic_DNA"/>
</dbReference>
<dbReference type="Proteomes" id="UP000681356">
    <property type="component" value="Unassembled WGS sequence"/>
</dbReference>
<dbReference type="GO" id="GO:0003677">
    <property type="term" value="F:DNA binding"/>
    <property type="evidence" value="ECO:0007669"/>
    <property type="project" value="UniProtKB-KW"/>
</dbReference>
<evidence type="ECO:0000256" key="2">
    <source>
        <dbReference type="ARBA" id="ARBA00023015"/>
    </source>
</evidence>
<dbReference type="SUPFAM" id="SSF53850">
    <property type="entry name" value="Periplasmic binding protein-like II"/>
    <property type="match status" value="1"/>
</dbReference>
<proteinExistence type="inferred from homology"/>
<comment type="similarity">
    <text evidence="1">Belongs to the LysR transcriptional regulatory family.</text>
</comment>
<sequence>MKITFRQLAYFRALAEQGSFRGAAEFCHVSQPALSVQIQELEKALGGPLVERRTRRLLLTPLGREVLDTARRVLSEMAQLEERARLRAGLGGTLNLGMIPTVAPYLLPPALAALRASDISLDVQISEAKTERLLDMLAEGALDAAVIALPADRDGLEAAALFEDRFLLAGTEARLDALGAMPRPDLLGDSPLLLLEDGHCLTDQALAVCGRGRGHARIDMGASSLATLSRLVAAGFGLTLMPELAAASERAAAPGLALRRFAPPEPSRTIGLVRRAGAEAADWFTRLSETLRAAGAGLSGA</sequence>